<dbReference type="VEuPathDB" id="VectorBase:BGLB000178"/>
<organism evidence="2 3">
    <name type="scientific">Biomphalaria glabrata</name>
    <name type="common">Bloodfluke planorb</name>
    <name type="synonym">Freshwater snail</name>
    <dbReference type="NCBI Taxonomy" id="6526"/>
    <lineage>
        <taxon>Eukaryota</taxon>
        <taxon>Metazoa</taxon>
        <taxon>Spiralia</taxon>
        <taxon>Lophotrochozoa</taxon>
        <taxon>Mollusca</taxon>
        <taxon>Gastropoda</taxon>
        <taxon>Heterobranchia</taxon>
        <taxon>Euthyneura</taxon>
        <taxon>Panpulmonata</taxon>
        <taxon>Hygrophila</taxon>
        <taxon>Lymnaeoidea</taxon>
        <taxon>Planorbidae</taxon>
        <taxon>Biomphalaria</taxon>
    </lineage>
</organism>
<reference evidence="2" key="1">
    <citation type="submission" date="2020-05" db="UniProtKB">
        <authorList>
            <consortium name="EnsemblMetazoa"/>
        </authorList>
    </citation>
    <scope>IDENTIFICATION</scope>
    <source>
        <strain evidence="2">BB02</strain>
    </source>
</reference>
<gene>
    <name evidence="2" type="primary">106065981</name>
</gene>
<dbReference type="InterPro" id="IPR020837">
    <property type="entry name" value="Fibrinogen_CS"/>
</dbReference>
<evidence type="ECO:0000313" key="3">
    <source>
        <dbReference type="Proteomes" id="UP000076420"/>
    </source>
</evidence>
<dbReference type="InterPro" id="IPR050373">
    <property type="entry name" value="Fibrinogen_C-term_domain"/>
</dbReference>
<dbReference type="SUPFAM" id="SSF56496">
    <property type="entry name" value="Fibrinogen C-terminal domain-like"/>
    <property type="match status" value="1"/>
</dbReference>
<dbReference type="InterPro" id="IPR014716">
    <property type="entry name" value="Fibrinogen_a/b/g_C_1"/>
</dbReference>
<dbReference type="SMART" id="SM00186">
    <property type="entry name" value="FBG"/>
    <property type="match status" value="1"/>
</dbReference>
<accession>A0A182YU33</accession>
<keyword evidence="1" id="KW-1015">Disulfide bond</keyword>
<evidence type="ECO:0000256" key="1">
    <source>
        <dbReference type="ARBA" id="ARBA00023157"/>
    </source>
</evidence>
<dbReference type="STRING" id="6526.A0A182YU33"/>
<dbReference type="CDD" id="cd00087">
    <property type="entry name" value="FReD"/>
    <property type="match status" value="1"/>
</dbReference>
<dbReference type="GO" id="GO:0005615">
    <property type="term" value="C:extracellular space"/>
    <property type="evidence" value="ECO:0007669"/>
    <property type="project" value="TreeGrafter"/>
</dbReference>
<proteinExistence type="predicted"/>
<dbReference type="InterPro" id="IPR036056">
    <property type="entry name" value="Fibrinogen-like_C"/>
</dbReference>
<dbReference type="AlphaFoldDB" id="A0A182YU33"/>
<dbReference type="PROSITE" id="PS51406">
    <property type="entry name" value="FIBRINOGEN_C_2"/>
    <property type="match status" value="1"/>
</dbReference>
<sequence length="223" mass="25519">MSAVAAVNKRIDDECIKKNSAQDSCRNVASVDPRPVVVLAYGLKVMCDTKTDGGGWTIIQRRINGKVDFQRSFNEYRDGFGDFTSGEFYLGNENIYRLTTSRQYELRIDLEYKNVKYYARYSSFKLAGEKDNYRLNIQGYSGNMTDHMLYHQNKPFTAYDRDNDESTDNCAVEFKGGWWFSNCHEANLNGLWGSVAFGKGIKWATLTGDNSSANFVEMKIREK</sequence>
<dbReference type="KEGG" id="bgt:106065981"/>
<dbReference type="VEuPathDB" id="VectorBase:BGLAX_043006"/>
<dbReference type="InterPro" id="IPR002181">
    <property type="entry name" value="Fibrinogen_a/b/g_C_dom"/>
</dbReference>
<dbReference type="OrthoDB" id="6275059at2759"/>
<evidence type="ECO:0000313" key="2">
    <source>
        <dbReference type="EnsemblMetazoa" id="BGLB000178-PA"/>
    </source>
</evidence>
<dbReference type="EnsemblMetazoa" id="BGLB000178-RA">
    <property type="protein sequence ID" value="BGLB000178-PA"/>
    <property type="gene ID" value="BGLB000178"/>
</dbReference>
<dbReference type="PANTHER" id="PTHR19143">
    <property type="entry name" value="FIBRINOGEN/TENASCIN/ANGIOPOEITIN"/>
    <property type="match status" value="1"/>
</dbReference>
<protein>
    <submittedName>
        <fullName evidence="2">Fibrinogen C-terminal domain-containing protein</fullName>
    </submittedName>
</protein>
<dbReference type="Proteomes" id="UP000076420">
    <property type="component" value="Unassembled WGS sequence"/>
</dbReference>
<name>A0A182YU33_BIOGL</name>
<dbReference type="Gene3D" id="3.90.215.10">
    <property type="entry name" value="Gamma Fibrinogen, chain A, domain 1"/>
    <property type="match status" value="1"/>
</dbReference>
<dbReference type="PROSITE" id="PS00514">
    <property type="entry name" value="FIBRINOGEN_C_1"/>
    <property type="match status" value="1"/>
</dbReference>
<dbReference type="Pfam" id="PF00147">
    <property type="entry name" value="Fibrinogen_C"/>
    <property type="match status" value="1"/>
</dbReference>